<evidence type="ECO:0000256" key="7">
    <source>
        <dbReference type="ARBA" id="ARBA00022833"/>
    </source>
</evidence>
<dbReference type="InterPro" id="IPR038418">
    <property type="entry name" value="6-PTP_synth/QueD_sf"/>
</dbReference>
<evidence type="ECO:0000256" key="10">
    <source>
        <dbReference type="ARBA" id="ARBA00048807"/>
    </source>
</evidence>
<keyword evidence="7" id="KW-0862">Zinc</keyword>
<evidence type="ECO:0000256" key="9">
    <source>
        <dbReference type="ARBA" id="ARBA00031449"/>
    </source>
</evidence>
<dbReference type="STRING" id="1108595.BKX93_08300"/>
<proteinExistence type="inferred from homology"/>
<dbReference type="Proteomes" id="UP000178776">
    <property type="component" value="Chromosome"/>
</dbReference>
<evidence type="ECO:0000256" key="8">
    <source>
        <dbReference type="ARBA" id="ARBA00023239"/>
    </source>
</evidence>
<gene>
    <name evidence="11" type="ORF">BKX93_08300</name>
</gene>
<dbReference type="SUPFAM" id="SSF55620">
    <property type="entry name" value="Tetrahydrobiopterin biosynthesis enzymes-like"/>
    <property type="match status" value="3"/>
</dbReference>
<name>A0A1D9LFH4_9NEIS</name>
<dbReference type="PANTHER" id="PTHR12589:SF7">
    <property type="entry name" value="6-PYRUVOYL TETRAHYDROBIOPTERIN SYNTHASE"/>
    <property type="match status" value="1"/>
</dbReference>
<protein>
    <recommendedName>
        <fullName evidence="5">6-carboxy-5,6,7,8-tetrahydropterin synthase</fullName>
        <ecNumber evidence="4">4.1.2.50</ecNumber>
    </recommendedName>
    <alternativeName>
        <fullName evidence="9">Queuosine biosynthesis protein QueD</fullName>
    </alternativeName>
</protein>
<evidence type="ECO:0000256" key="6">
    <source>
        <dbReference type="ARBA" id="ARBA00022723"/>
    </source>
</evidence>
<reference evidence="11 12" key="1">
    <citation type="submission" date="2016-10" db="EMBL/GenBank/DDBJ databases">
        <title>Chromobacterium muskegensis sp. nov., an insecticidal bacterium isolated from Sphagnum bogs.</title>
        <authorList>
            <person name="Sparks M.E."/>
            <person name="Blackburn M.B."/>
            <person name="Gundersen-Rindal D.E."/>
            <person name="Mitchell A."/>
            <person name="Farrar R."/>
            <person name="Kuhar D."/>
        </authorList>
    </citation>
    <scope>NUCLEOTIDE SEQUENCE [LARGE SCALE GENOMIC DNA]</scope>
    <source>
        <strain evidence="11 12">21-1</strain>
    </source>
</reference>
<evidence type="ECO:0000313" key="11">
    <source>
        <dbReference type="EMBL" id="AOZ50000.1"/>
    </source>
</evidence>
<evidence type="ECO:0000256" key="5">
    <source>
        <dbReference type="ARBA" id="ARBA00018141"/>
    </source>
</evidence>
<comment type="catalytic activity">
    <reaction evidence="10">
        <text>7,8-dihydroneopterin 3'-triphosphate + H2O = 6-carboxy-5,6,7,8-tetrahydropterin + triphosphate + acetaldehyde + 2 H(+)</text>
        <dbReference type="Rhea" id="RHEA:27966"/>
        <dbReference type="ChEBI" id="CHEBI:15343"/>
        <dbReference type="ChEBI" id="CHEBI:15377"/>
        <dbReference type="ChEBI" id="CHEBI:15378"/>
        <dbReference type="ChEBI" id="CHEBI:18036"/>
        <dbReference type="ChEBI" id="CHEBI:58462"/>
        <dbReference type="ChEBI" id="CHEBI:61032"/>
        <dbReference type="EC" id="4.1.2.50"/>
    </reaction>
</comment>
<keyword evidence="8" id="KW-0456">Lyase</keyword>
<dbReference type="RefSeq" id="WP_070979487.1">
    <property type="nucleotide sequence ID" value="NZ_CP017707.1"/>
</dbReference>
<comment type="pathway">
    <text evidence="2">Purine metabolism; 7-cyano-7-deazaguanine biosynthesis.</text>
</comment>
<dbReference type="UniPathway" id="UPA00391"/>
<comment type="similarity">
    <text evidence="3">Belongs to the PTPS family. QueD subfamily.</text>
</comment>
<dbReference type="Gene3D" id="3.30.479.10">
    <property type="entry name" value="6-pyruvoyl tetrahydropterin synthase/QueD"/>
    <property type="match status" value="3"/>
</dbReference>
<dbReference type="GO" id="GO:0070497">
    <property type="term" value="F:6-carboxytetrahydropterin synthase activity"/>
    <property type="evidence" value="ECO:0007669"/>
    <property type="project" value="UniProtKB-EC"/>
</dbReference>
<evidence type="ECO:0000256" key="2">
    <source>
        <dbReference type="ARBA" id="ARBA00005061"/>
    </source>
</evidence>
<evidence type="ECO:0000256" key="3">
    <source>
        <dbReference type="ARBA" id="ARBA00008900"/>
    </source>
</evidence>
<dbReference type="EC" id="4.1.2.50" evidence="4"/>
<sequence length="339" mass="37455">MHASYLIAVAGFEAARRLPADHGQAARPHGHSFRLSVRSDAQNTSQDALQAAVQAAVAPLDYTDLNAALAASDDLSLARHIADTLPHPAAIQLRGAPDRGVMLDDARALSWINSSFEAAHYLPHVPPGHKCGRLHGHGFGVRIVADAALSGQHDLARAWATLHGRLNHRYLNDIPGLDNPTSEVLAQWLHQQLRDAVPGLAWVEVRETHSAGSQFDGKTFRIWKEQRFESAMPFDADGHYTGHSYLVRLMLSGGIDRAMGWLLDFGDVKDRFKPIYRQLDHNPLDKLAGLRRADNAAVAEWIHAQLAPLVPELSRIDLMESDDAGVSLHFRQDMRWPLL</sequence>
<accession>A0A1D9LFH4</accession>
<dbReference type="EMBL" id="CP017707">
    <property type="protein sequence ID" value="AOZ50000.1"/>
    <property type="molecule type" value="Genomic_DNA"/>
</dbReference>
<dbReference type="KEGG" id="cvc:BKX93_08300"/>
<dbReference type="PANTHER" id="PTHR12589">
    <property type="entry name" value="PYRUVOYL TETRAHYDROBIOPTERIN SYNTHASE"/>
    <property type="match status" value="1"/>
</dbReference>
<dbReference type="InterPro" id="IPR007115">
    <property type="entry name" value="6-PTP_synth/QueD"/>
</dbReference>
<evidence type="ECO:0000313" key="12">
    <source>
        <dbReference type="Proteomes" id="UP000178776"/>
    </source>
</evidence>
<evidence type="ECO:0000256" key="4">
    <source>
        <dbReference type="ARBA" id="ARBA00012982"/>
    </source>
</evidence>
<comment type="cofactor">
    <cofactor evidence="1">
        <name>Zn(2+)</name>
        <dbReference type="ChEBI" id="CHEBI:29105"/>
    </cofactor>
</comment>
<dbReference type="GeneID" id="90590535"/>
<organism evidence="11 12">
    <name type="scientific">Chromobacterium vaccinii</name>
    <dbReference type="NCBI Taxonomy" id="1108595"/>
    <lineage>
        <taxon>Bacteria</taxon>
        <taxon>Pseudomonadati</taxon>
        <taxon>Pseudomonadota</taxon>
        <taxon>Betaproteobacteria</taxon>
        <taxon>Neisseriales</taxon>
        <taxon>Chromobacteriaceae</taxon>
        <taxon>Chromobacterium</taxon>
    </lineage>
</organism>
<evidence type="ECO:0000256" key="1">
    <source>
        <dbReference type="ARBA" id="ARBA00001947"/>
    </source>
</evidence>
<dbReference type="GO" id="GO:0046872">
    <property type="term" value="F:metal ion binding"/>
    <property type="evidence" value="ECO:0007669"/>
    <property type="project" value="UniProtKB-KW"/>
</dbReference>
<dbReference type="AlphaFoldDB" id="A0A1D9LFH4"/>
<dbReference type="Pfam" id="PF01242">
    <property type="entry name" value="PTPS"/>
    <property type="match status" value="3"/>
</dbReference>
<keyword evidence="6" id="KW-0479">Metal-binding</keyword>